<dbReference type="EMBL" id="BA000036">
    <property type="protein sequence ID" value="BAB99260.1"/>
    <property type="molecule type" value="Genomic_DNA"/>
</dbReference>
<dbReference type="Proteomes" id="UP000000582">
    <property type="component" value="Chromosome"/>
</dbReference>
<gene>
    <name evidence="1" type="ordered locus">Cgl1867</name>
</gene>
<sequence length="196" mass="22127">MTILVQESTPMPHDVYDVEHIISKQPFCSIFFQLPAAALKPTIQKAATNRDLTKLNTEQIAENLQRYLDTYSVMSHQRVTIEEVTHVRNPHEPDYEFSPQYGAHISLIGESYAVNTATNEPYATDSEGHPLALYFEMSLAPELHGVIHKFFPGFNLGGEYLPADSRDIYTELNDLLDSDDLVGTDITIQIDRANKD</sequence>
<evidence type="ECO:0000313" key="1">
    <source>
        <dbReference type="EMBL" id="BAB99260.1"/>
    </source>
</evidence>
<accession>Q8NPE6</accession>
<organism evidence="1 2">
    <name type="scientific">Corynebacterium glutamicum (strain ATCC 13032 / DSM 20300 / JCM 1318 / BCRC 11384 / CCUG 27702 / LMG 3730 / NBRC 12168 / NCIMB 10025 / NRRL B-2784 / 534)</name>
    <dbReference type="NCBI Taxonomy" id="196627"/>
    <lineage>
        <taxon>Bacteria</taxon>
        <taxon>Bacillati</taxon>
        <taxon>Actinomycetota</taxon>
        <taxon>Actinomycetes</taxon>
        <taxon>Mycobacteriales</taxon>
        <taxon>Corynebacteriaceae</taxon>
        <taxon>Corynebacterium</taxon>
    </lineage>
</organism>
<protein>
    <submittedName>
        <fullName evidence="1">Uncharacterized protein</fullName>
    </submittedName>
</protein>
<dbReference type="OrthoDB" id="9870553at2"/>
<name>Q8NPE6_CORGL</name>
<reference evidence="2" key="1">
    <citation type="journal article" date="2003" name="Appl. Microbiol. Biotechnol.">
        <title>The Corynebacterium glutamicum genome: features and impacts on biotechnological processes.</title>
        <authorList>
            <person name="Ikeda M."/>
            <person name="Nakagawa S."/>
        </authorList>
    </citation>
    <scope>NUCLEOTIDE SEQUENCE [LARGE SCALE GENOMIC DNA]</scope>
    <source>
        <strain evidence="2">ATCC 13032 / DSM 20300 / BCRC 11384 / JCM 1318 / LMG 3730 / NCIMB 10025</strain>
    </source>
</reference>
<keyword evidence="2" id="KW-1185">Reference proteome</keyword>
<dbReference type="BioCyc" id="CORYNE:G18NG-11459-MONOMER"/>
<dbReference type="KEGG" id="cgl:Cgl1867"/>
<dbReference type="AlphaFoldDB" id="Q8NPE6"/>
<proteinExistence type="predicted"/>
<evidence type="ECO:0000313" key="2">
    <source>
        <dbReference type="Proteomes" id="UP000000582"/>
    </source>
</evidence>
<dbReference type="HOGENOM" id="CLU_1452168_0_0_11"/>
<dbReference type="PATRIC" id="fig|196627.13.peg.1803"/>